<dbReference type="OrthoDB" id="4541168at2"/>
<protein>
    <submittedName>
        <fullName evidence="1">Uncharacterized protein</fullName>
    </submittedName>
</protein>
<dbReference type="AlphaFoldDB" id="A0A2P8D907"/>
<accession>A0A2P8D907</accession>
<comment type="caution">
    <text evidence="1">The sequence shown here is derived from an EMBL/GenBank/DDBJ whole genome shotgun (WGS) entry which is preliminary data.</text>
</comment>
<keyword evidence="2" id="KW-1185">Reference proteome</keyword>
<gene>
    <name evidence="1" type="ORF">CLV63_11684</name>
</gene>
<proteinExistence type="predicted"/>
<sequence length="249" mass="27862">MPETDELPLLLRMRTLLSMPNHRRAAEMLSDFETGRTDHVEDVHLRSGAPLDPIGGEDSGGTYFLCGDGDDEQRPVLHADSEGNATYIGLNLRWALELLLSPVHHGVMAVQHRRDAGLDVLAARAEEYAAEQWADLLDVYAEKGITVTTEEDLDDDLDDYEYRSSDEALYEWVQDVLDGEDSLEVSDDWDGEYPPLSAAEISRLLLSRLGLERRTTAELLAHLRECAEFTRANPGFALVNSAEGNIYRM</sequence>
<organism evidence="1 2">
    <name type="scientific">Murinocardiopsis flavida</name>
    <dbReference type="NCBI Taxonomy" id="645275"/>
    <lineage>
        <taxon>Bacteria</taxon>
        <taxon>Bacillati</taxon>
        <taxon>Actinomycetota</taxon>
        <taxon>Actinomycetes</taxon>
        <taxon>Streptosporangiales</taxon>
        <taxon>Nocardiopsidaceae</taxon>
        <taxon>Murinocardiopsis</taxon>
    </lineage>
</organism>
<reference evidence="1 2" key="1">
    <citation type="submission" date="2018-03" db="EMBL/GenBank/DDBJ databases">
        <title>Genomic Encyclopedia of Archaeal and Bacterial Type Strains, Phase II (KMG-II): from individual species to whole genera.</title>
        <authorList>
            <person name="Goeker M."/>
        </authorList>
    </citation>
    <scope>NUCLEOTIDE SEQUENCE [LARGE SCALE GENOMIC DNA]</scope>
    <source>
        <strain evidence="1 2">DSM 45312</strain>
    </source>
</reference>
<dbReference type="RefSeq" id="WP_106584948.1">
    <property type="nucleotide sequence ID" value="NZ_PYGA01000016.1"/>
</dbReference>
<name>A0A2P8D907_9ACTN</name>
<evidence type="ECO:0000313" key="2">
    <source>
        <dbReference type="Proteomes" id="UP000240542"/>
    </source>
</evidence>
<dbReference type="EMBL" id="PYGA01000016">
    <property type="protein sequence ID" value="PSK93677.1"/>
    <property type="molecule type" value="Genomic_DNA"/>
</dbReference>
<evidence type="ECO:0000313" key="1">
    <source>
        <dbReference type="EMBL" id="PSK93677.1"/>
    </source>
</evidence>
<dbReference type="Proteomes" id="UP000240542">
    <property type="component" value="Unassembled WGS sequence"/>
</dbReference>